<dbReference type="EMBL" id="MU266365">
    <property type="protein sequence ID" value="KAH7927501.1"/>
    <property type="molecule type" value="Genomic_DNA"/>
</dbReference>
<accession>A0ACB8BNK7</accession>
<evidence type="ECO:0000313" key="2">
    <source>
        <dbReference type="Proteomes" id="UP000790709"/>
    </source>
</evidence>
<sequence length="370" mass="40784">MSNSPLTATADPTLKAAATTATVDVARALQASLEAAKLRILDAHVQLKEYRFEGLDEDADGNGEGDGSLRDPAVVRSDVAAQVSFLRRLKFQYLEQNAKDKYIKTIVADDAPLVTSAGNEELRVRNEEKKSALKAAKGRLEEKRGDVKVLAPLVEEDYNRAKALTEEASSLSQKILDARLQLTRLRQTYPHPRLTVKSASQQLEEQVAEMQAVDEALQDVNERIARVKENVKAGVGEVERLRAARAEVEKMKVAEGEVEEDGRIGGLYDWFSASLTLHRSLLSLVSSHSETDNELRLKYAVNGREVTIKLLFIPNTRQLAAAEVRMDGADVDLGDVVDTHVHSNDISGLVWAVLARTRHSFTADSNSMED</sequence>
<keyword evidence="2" id="KW-1185">Reference proteome</keyword>
<evidence type="ECO:0000313" key="1">
    <source>
        <dbReference type="EMBL" id="KAH7927501.1"/>
    </source>
</evidence>
<organism evidence="1 2">
    <name type="scientific">Leucogyrophana mollusca</name>
    <dbReference type="NCBI Taxonomy" id="85980"/>
    <lineage>
        <taxon>Eukaryota</taxon>
        <taxon>Fungi</taxon>
        <taxon>Dikarya</taxon>
        <taxon>Basidiomycota</taxon>
        <taxon>Agaricomycotina</taxon>
        <taxon>Agaricomycetes</taxon>
        <taxon>Agaricomycetidae</taxon>
        <taxon>Boletales</taxon>
        <taxon>Boletales incertae sedis</taxon>
        <taxon>Leucogyrophana</taxon>
    </lineage>
</organism>
<name>A0ACB8BNK7_9AGAM</name>
<gene>
    <name evidence="1" type="ORF">BV22DRAFT_1111048</name>
</gene>
<reference evidence="1" key="1">
    <citation type="journal article" date="2021" name="New Phytol.">
        <title>Evolutionary innovations through gain and loss of genes in the ectomycorrhizal Boletales.</title>
        <authorList>
            <person name="Wu G."/>
            <person name="Miyauchi S."/>
            <person name="Morin E."/>
            <person name="Kuo A."/>
            <person name="Drula E."/>
            <person name="Varga T."/>
            <person name="Kohler A."/>
            <person name="Feng B."/>
            <person name="Cao Y."/>
            <person name="Lipzen A."/>
            <person name="Daum C."/>
            <person name="Hundley H."/>
            <person name="Pangilinan J."/>
            <person name="Johnson J."/>
            <person name="Barry K."/>
            <person name="LaButti K."/>
            <person name="Ng V."/>
            <person name="Ahrendt S."/>
            <person name="Min B."/>
            <person name="Choi I.G."/>
            <person name="Park H."/>
            <person name="Plett J.M."/>
            <person name="Magnuson J."/>
            <person name="Spatafora J.W."/>
            <person name="Nagy L.G."/>
            <person name="Henrissat B."/>
            <person name="Grigoriev I.V."/>
            <person name="Yang Z.L."/>
            <person name="Xu J."/>
            <person name="Martin F.M."/>
        </authorList>
    </citation>
    <scope>NUCLEOTIDE SEQUENCE</scope>
    <source>
        <strain evidence="1">KUC20120723A-06</strain>
    </source>
</reference>
<comment type="caution">
    <text evidence="1">The sequence shown here is derived from an EMBL/GenBank/DDBJ whole genome shotgun (WGS) entry which is preliminary data.</text>
</comment>
<dbReference type="Proteomes" id="UP000790709">
    <property type="component" value="Unassembled WGS sequence"/>
</dbReference>
<protein>
    <submittedName>
        <fullName evidence="1">Uncharacterized protein</fullName>
    </submittedName>
</protein>
<proteinExistence type="predicted"/>